<dbReference type="Proteomes" id="UP000807371">
    <property type="component" value="Unassembled WGS sequence"/>
</dbReference>
<feature type="compositionally biased region" description="Low complexity" evidence="1">
    <location>
        <begin position="497"/>
        <end position="528"/>
    </location>
</feature>
<feature type="compositionally biased region" description="Basic residues" evidence="1">
    <location>
        <begin position="532"/>
        <end position="546"/>
    </location>
</feature>
<feature type="compositionally biased region" description="Basic and acidic residues" evidence="1">
    <location>
        <begin position="735"/>
        <end position="757"/>
    </location>
</feature>
<feature type="region of interest" description="Disordered" evidence="1">
    <location>
        <begin position="495"/>
        <end position="616"/>
    </location>
</feature>
<dbReference type="EMBL" id="JACYXC010000001">
    <property type="protein sequence ID" value="MBH5337036.1"/>
    <property type="molecule type" value="Genomic_DNA"/>
</dbReference>
<organism evidence="2 3">
    <name type="scientific">Streptomyces pactum</name>
    <dbReference type="NCBI Taxonomy" id="68249"/>
    <lineage>
        <taxon>Bacteria</taxon>
        <taxon>Bacillati</taxon>
        <taxon>Actinomycetota</taxon>
        <taxon>Actinomycetes</taxon>
        <taxon>Kitasatosporales</taxon>
        <taxon>Streptomycetaceae</taxon>
        <taxon>Streptomyces</taxon>
    </lineage>
</organism>
<keyword evidence="2" id="KW-0067">ATP-binding</keyword>
<comment type="caution">
    <text evidence="2">The sequence shown here is derived from an EMBL/GenBank/DDBJ whole genome shotgun (WGS) entry which is preliminary data.</text>
</comment>
<dbReference type="SUPFAM" id="SSF52540">
    <property type="entry name" value="P-loop containing nucleoside triphosphate hydrolases"/>
    <property type="match status" value="1"/>
</dbReference>
<feature type="compositionally biased region" description="Basic residues" evidence="1">
    <location>
        <begin position="642"/>
        <end position="656"/>
    </location>
</feature>
<feature type="region of interest" description="Disordered" evidence="1">
    <location>
        <begin position="1"/>
        <end position="55"/>
    </location>
</feature>
<proteinExistence type="predicted"/>
<feature type="compositionally biased region" description="Basic residues" evidence="1">
    <location>
        <begin position="725"/>
        <end position="734"/>
    </location>
</feature>
<evidence type="ECO:0000313" key="2">
    <source>
        <dbReference type="EMBL" id="MBH5337036.1"/>
    </source>
</evidence>
<feature type="compositionally biased region" description="Basic residues" evidence="1">
    <location>
        <begin position="785"/>
        <end position="821"/>
    </location>
</feature>
<keyword evidence="3" id="KW-1185">Reference proteome</keyword>
<feature type="compositionally biased region" description="Pro residues" evidence="1">
    <location>
        <begin position="858"/>
        <end position="870"/>
    </location>
</feature>
<feature type="compositionally biased region" description="Pro residues" evidence="1">
    <location>
        <begin position="891"/>
        <end position="900"/>
    </location>
</feature>
<keyword evidence="2" id="KW-0547">Nucleotide-binding</keyword>
<feature type="compositionally biased region" description="Low complexity" evidence="1">
    <location>
        <begin position="871"/>
        <end position="882"/>
    </location>
</feature>
<protein>
    <submittedName>
        <fullName evidence="2">ATP-binding protein</fullName>
    </submittedName>
</protein>
<sequence length="958" mass="102146">MVAGDLVTVNPVDGSEIEPCPPGKRPAAPVRYGPGRRDELRRAAATPGARPRPPRCPWVPERAEVRERLATLLTRGRSIRLTGPAGSGRTTVLAAVAADCARLAPDGVIRLSGRHRTPTDLLHDLHAAVFDAPRHRLDRAELLAAVREIGAVVVLDDIEFGGAALEDFLDATPECAFLISATPHTPVPSADSHLEEVALAGLSRAACQELLEHHLGGPLDAEEADWATRLWSRSEGLPLRCVQAAALLADRRAGADRAPLPDPAEAAAPGALLAAGLDETGRDVLRLAVALGGECPHPVHLAALTGDERTEDILAELAGRGLVTPAGPRHRLAAGVADELTAAGYAEGAAARAEAVAGHYAWWAGHPEVTPEQVAREADVIVATLSALVTGRDAAAAAAAVPLARAAAPALAAGLAWSAWERALRHGAEAARLAGEVAEEAYFHHDLGILALCTGNLGRARAELEASIGLRGALADRRGAVSGRRALALVADRSGTPAPALPADRPAASEAPAPAPDAAAAGPDRPGAGRAGRPRSRGVPARRSRSRGADGPGRRGHTGHGRHRAALRHRPGGPRAGRFAVRGPGPDRRAARGHRDHPPHRAGPRRARHRGARGGRGRLLRLDVRLLPGLVRVRRPGVRRRLRDRVRGRRGARRRGLPGTGRRCGGVAEARPGPPRPARHPAQHRRGRGGRAARRRARHRGHPRHDQRGGRGAGPERTAREEHRPHRRARRRPHHPDAERRAHRDAADRDRHPDGSARHRARHRHHHPGAAHGAGEHRAADHAGHHPRRRPPPPRRPPARSRRPARPRGRRRRTPPRRRRPTPTPAGHHAARRWLVEHRQRPGAVRRVRDRGRGVAPGPAPRPSPSPGPLPALRGLPARAGPLTVSRSPARPGPPGPVPVVRPRRPHAGAPRADTTTRGVPTRVGTPRVRRYAGGGAGRPRRAQNRRSLSSSMPRSAS</sequence>
<feature type="compositionally biased region" description="Basic and acidic residues" evidence="1">
    <location>
        <begin position="774"/>
        <end position="784"/>
    </location>
</feature>
<accession>A0ABS0NPE6</accession>
<dbReference type="GO" id="GO:0005524">
    <property type="term" value="F:ATP binding"/>
    <property type="evidence" value="ECO:0007669"/>
    <property type="project" value="UniProtKB-KW"/>
</dbReference>
<name>A0ABS0NPE6_9ACTN</name>
<reference evidence="2 3" key="1">
    <citation type="submission" date="2020-09" db="EMBL/GenBank/DDBJ databases">
        <title>Biosynthesis of the nuclear factor of activated T cells inhibitor NFAT-133 and its congeners in Streptomyces pactum.</title>
        <authorList>
            <person name="Zhou W."/>
            <person name="Posri P."/>
            <person name="Abugrain M.E."/>
            <person name="Weisberg A.J."/>
            <person name="Chang J.H."/>
            <person name="Mahmud T."/>
        </authorList>
    </citation>
    <scope>NUCLEOTIDE SEQUENCE [LARGE SCALE GENOMIC DNA]</scope>
    <source>
        <strain evidence="2 3">ATCC 27456</strain>
    </source>
</reference>
<feature type="compositionally biased region" description="Basic residues" evidence="1">
    <location>
        <begin position="758"/>
        <end position="769"/>
    </location>
</feature>
<feature type="compositionally biased region" description="Low complexity" evidence="1">
    <location>
        <begin position="946"/>
        <end position="958"/>
    </location>
</feature>
<feature type="compositionally biased region" description="Basic residues" evidence="1">
    <location>
        <begin position="677"/>
        <end position="703"/>
    </location>
</feature>
<feature type="region of interest" description="Disordered" evidence="1">
    <location>
        <begin position="642"/>
        <end position="958"/>
    </location>
</feature>
<gene>
    <name evidence="2" type="ORF">IHE55_20640</name>
</gene>
<evidence type="ECO:0000313" key="3">
    <source>
        <dbReference type="Proteomes" id="UP000807371"/>
    </source>
</evidence>
<dbReference type="Gene3D" id="3.40.50.300">
    <property type="entry name" value="P-loop containing nucleotide triphosphate hydrolases"/>
    <property type="match status" value="1"/>
</dbReference>
<evidence type="ECO:0000256" key="1">
    <source>
        <dbReference type="SAM" id="MobiDB-lite"/>
    </source>
</evidence>
<dbReference type="InterPro" id="IPR027417">
    <property type="entry name" value="P-loop_NTPase"/>
</dbReference>
<feature type="compositionally biased region" description="Low complexity" evidence="1">
    <location>
        <begin position="908"/>
        <end position="927"/>
    </location>
</feature>
<feature type="compositionally biased region" description="Basic residues" evidence="1">
    <location>
        <begin position="591"/>
        <end position="616"/>
    </location>
</feature>
<feature type="compositionally biased region" description="Basic residues" evidence="1">
    <location>
        <begin position="554"/>
        <end position="572"/>
    </location>
</feature>